<dbReference type="EMBL" id="CP002581">
    <property type="protein sequence ID" value="AJK49623.1"/>
    <property type="molecule type" value="Genomic_DNA"/>
</dbReference>
<reference evidence="2 3" key="2">
    <citation type="journal article" date="2016" name="Appl. Microbiol. Biotechnol.">
        <title>Mutations improving production and secretion of extracellular lipase by Burkholderia glumae PG1.</title>
        <authorList>
            <person name="Knapp A."/>
            <person name="Voget S."/>
            <person name="Gao R."/>
            <person name="Zaburannyi N."/>
            <person name="Krysciak D."/>
            <person name="Breuer M."/>
            <person name="Hauer B."/>
            <person name="Streit W.R."/>
            <person name="Muller R."/>
            <person name="Daniel R."/>
            <person name="Jaeger K.E."/>
        </authorList>
    </citation>
    <scope>NUCLEOTIDE SEQUENCE [LARGE SCALE GENOMIC DNA]</scope>
    <source>
        <strain evidence="2 3">PG1</strain>
    </source>
</reference>
<dbReference type="HOGENOM" id="CLU_575795_0_0_4"/>
<dbReference type="KEGG" id="bgp:BGL_2c15560"/>
<dbReference type="AlphaFoldDB" id="A0A0B6S1S6"/>
<gene>
    <name evidence="2" type="ORF">BGL_2c15560</name>
</gene>
<dbReference type="SUPFAM" id="SSF51126">
    <property type="entry name" value="Pectin lyase-like"/>
    <property type="match status" value="1"/>
</dbReference>
<dbReference type="Pfam" id="PF12708">
    <property type="entry name" value="Pect-lyase_RHGA_epim"/>
    <property type="match status" value="1"/>
</dbReference>
<reference evidence="3" key="1">
    <citation type="submission" date="2011-03" db="EMBL/GenBank/DDBJ databases">
        <authorList>
            <person name="Voget S."/>
            <person name="Streit W.R."/>
            <person name="Jaeger K.E."/>
            <person name="Daniel R."/>
        </authorList>
    </citation>
    <scope>NUCLEOTIDE SEQUENCE [LARGE SCALE GENOMIC DNA]</scope>
    <source>
        <strain evidence="3">PG1</strain>
    </source>
</reference>
<accession>A0A0B6S1S6</accession>
<keyword evidence="3" id="KW-1185">Reference proteome</keyword>
<sequence>MNIEAIKQRAAASVGAQLSDLPVTPQDFGAKGDGVTIDTAALVAWLEALSDTQSGYIPAGTYLFDEQLQKSGSGITIRGDAYASILKYVGTATVEDLIVLGDGTNNQNNWLLSGFRVTSGTTMTQGYALRMQRFSDSFVDKVIADGMDGSRTLWNGYFFDGCHEVWLNDFAVECQYNGLSVSGNDVSSNADLYLSNGYLNFCGAAGIRCGGGFGGLFIGSNVEILGNSYAGLAIDNSLNNQSNREIIISDGATFDGLGDHTTYDIIVDCEVAGDGQILIDCFMGSAVENAIYIKNWNTGAVSIGSPEIFNCNGDAIRVDDATVLLTVADNTIIRNNGGYGINATVALETEIHGNPYMSTNGAGDWSPLTYRAPVQLPVASGWTSDAVLNKKAKRCIINGTISQTAGAVAYGAVVATIPQGYVPALSTPIVVVYSGGSDGDGIAPGRINLDGTVQVLNAMTNVVNLGFVGAWDID</sequence>
<organism evidence="2 3">
    <name type="scientific">Burkholderia plantarii</name>
    <dbReference type="NCBI Taxonomy" id="41899"/>
    <lineage>
        <taxon>Bacteria</taxon>
        <taxon>Pseudomonadati</taxon>
        <taxon>Pseudomonadota</taxon>
        <taxon>Betaproteobacteria</taxon>
        <taxon>Burkholderiales</taxon>
        <taxon>Burkholderiaceae</taxon>
        <taxon>Burkholderia</taxon>
    </lineage>
</organism>
<protein>
    <recommendedName>
        <fullName evidence="1">Rhamnogalacturonase A/B/Epimerase-like pectate lyase domain-containing protein</fullName>
    </recommendedName>
</protein>
<dbReference type="InterPro" id="IPR012334">
    <property type="entry name" value="Pectin_lyas_fold"/>
</dbReference>
<dbReference type="Gene3D" id="2.160.20.10">
    <property type="entry name" value="Single-stranded right-handed beta-helix, Pectin lyase-like"/>
    <property type="match status" value="1"/>
</dbReference>
<name>A0A0B6S1S6_BURPL</name>
<dbReference type="InterPro" id="IPR011050">
    <property type="entry name" value="Pectin_lyase_fold/virulence"/>
</dbReference>
<proteinExistence type="predicted"/>
<dbReference type="Proteomes" id="UP000031838">
    <property type="component" value="Chromosome 2"/>
</dbReference>
<dbReference type="InterPro" id="IPR024535">
    <property type="entry name" value="RHGA/B-epi-like_pectate_lyase"/>
</dbReference>
<evidence type="ECO:0000313" key="2">
    <source>
        <dbReference type="EMBL" id="AJK49623.1"/>
    </source>
</evidence>
<feature type="domain" description="Rhamnogalacturonase A/B/Epimerase-like pectate lyase" evidence="1">
    <location>
        <begin position="26"/>
        <end position="107"/>
    </location>
</feature>
<evidence type="ECO:0000259" key="1">
    <source>
        <dbReference type="Pfam" id="PF12708"/>
    </source>
</evidence>
<evidence type="ECO:0000313" key="3">
    <source>
        <dbReference type="Proteomes" id="UP000031838"/>
    </source>
</evidence>
<dbReference type="RefSeq" id="WP_042628028.1">
    <property type="nucleotide sequence ID" value="NZ_CP002581.1"/>
</dbReference>